<organism evidence="18">
    <name type="scientific">Acidithiobacillus ferrivorans</name>
    <dbReference type="NCBI Taxonomy" id="160808"/>
    <lineage>
        <taxon>Bacteria</taxon>
        <taxon>Pseudomonadati</taxon>
        <taxon>Pseudomonadota</taxon>
        <taxon>Acidithiobacillia</taxon>
        <taxon>Acidithiobacillales</taxon>
        <taxon>Acidithiobacillaceae</taxon>
        <taxon>Acidithiobacillus</taxon>
    </lineage>
</organism>
<evidence type="ECO:0000256" key="5">
    <source>
        <dbReference type="ARBA" id="ARBA00022605"/>
    </source>
</evidence>
<dbReference type="Pfam" id="PF02775">
    <property type="entry name" value="TPP_enzyme_C"/>
    <property type="match status" value="1"/>
</dbReference>
<comment type="cofactor">
    <cofactor evidence="14">
        <name>Mg(2+)</name>
        <dbReference type="ChEBI" id="CHEBI:18420"/>
    </cofactor>
    <text evidence="14">Binds 1 Mg(2+) ion per subunit.</text>
</comment>
<dbReference type="Pfam" id="PF00205">
    <property type="entry name" value="TPP_enzyme_M"/>
    <property type="match status" value="1"/>
</dbReference>
<keyword evidence="12 14" id="KW-0100">Branched-chain amino acid biosynthesis</keyword>
<keyword evidence="5 14" id="KW-0028">Amino-acid biosynthesis</keyword>
<feature type="domain" description="Thiamine pyrophosphate enzyme central" evidence="15">
    <location>
        <begin position="210"/>
        <end position="343"/>
    </location>
</feature>
<reference evidence="19 20" key="3">
    <citation type="submission" date="2017-03" db="EMBL/GenBank/DDBJ databases">
        <authorList>
            <person name="Regsiter A."/>
            <person name="William W."/>
        </authorList>
    </citation>
    <scope>NUCLEOTIDE SEQUENCE [LARGE SCALE GENOMIC DNA]</scope>
    <source>
        <strain evidence="19">PRJEB5721</strain>
    </source>
</reference>
<dbReference type="PANTHER" id="PTHR18968">
    <property type="entry name" value="THIAMINE PYROPHOSPHATE ENZYMES"/>
    <property type="match status" value="1"/>
</dbReference>
<dbReference type="InterPro" id="IPR011766">
    <property type="entry name" value="TPP_enzyme_TPP-bd"/>
</dbReference>
<evidence type="ECO:0000256" key="9">
    <source>
        <dbReference type="ARBA" id="ARBA00022827"/>
    </source>
</evidence>
<comment type="cofactor">
    <cofactor evidence="14">
        <name>thiamine diphosphate</name>
        <dbReference type="ChEBI" id="CHEBI:58937"/>
    </cofactor>
    <text evidence="14">Binds 1 thiamine pyrophosphate per subunit.</text>
</comment>
<keyword evidence="9" id="KW-0274">FAD</keyword>
<dbReference type="SUPFAM" id="SSF52518">
    <property type="entry name" value="Thiamin diphosphate-binding fold (THDP-binding)"/>
    <property type="match status" value="2"/>
</dbReference>
<dbReference type="CDD" id="cd07035">
    <property type="entry name" value="TPP_PYR_POX_like"/>
    <property type="match status" value="1"/>
</dbReference>
<name>A0A060UUG1_9PROT</name>
<dbReference type="InterPro" id="IPR029035">
    <property type="entry name" value="DHS-like_NAD/FAD-binding_dom"/>
</dbReference>
<feature type="domain" description="Thiamine pyrophosphate enzyme TPP-binding" evidence="16">
    <location>
        <begin position="408"/>
        <end position="556"/>
    </location>
</feature>
<evidence type="ECO:0000256" key="14">
    <source>
        <dbReference type="RuleBase" id="RU003591"/>
    </source>
</evidence>
<dbReference type="InterPro" id="IPR000399">
    <property type="entry name" value="TPP-bd_CS"/>
</dbReference>
<dbReference type="Pfam" id="PF02776">
    <property type="entry name" value="TPP_enzyme_N"/>
    <property type="match status" value="1"/>
</dbReference>
<dbReference type="UniPathway" id="UPA00049">
    <property type="reaction ID" value="UER00059"/>
</dbReference>
<comment type="pathway">
    <text evidence="2 14">Amino-acid biosynthesis; L-valine biosynthesis; L-valine from pyruvate: step 1/4.</text>
</comment>
<dbReference type="SUPFAM" id="SSF52467">
    <property type="entry name" value="DHS-like NAD/FAD-binding domain"/>
    <property type="match status" value="1"/>
</dbReference>
<sequence>MTSPTTTQNRPSPDLVEEDLTGAEIVVRALRDEGVEHVFGYPGGAVLYIYDKLAQQDAVRHILVRHEQAAVHAADAYSRVTGKVGVALVTSGPGATNAVTGIATAYMDSVPIVVITGQVPVALIGNDAFQEVDTVGITRPCTKHNFLVKDVRDLASTLKTAFYLAATGRPGPVLVDIPKDITSHKTHYHYPEKISLRSYKPTLKGHPGQLRKAMQLVTGAQRPMFYTGGGIILGNASGELRKLVRTLGAPITNTLMGLGAYPASDRQFLGMLGMHGTYEANMAVQHCDVLVALGARFDDRVTGNLAKFAPHARIVHVDVDPSSISKNVRVDVPIVGDLQQVLLEMNQILAENGQRNDLQAMQAWWAQIEEWRQRDCLHYNQDDRIIKPQFVVQKLFELTGGDAIVTSDVGQHQMWAAQFYGFDQPRRWVNSGGLGTMGFGLPAAMGAQVAEPDSTVVCVTGDGSIQMNIQELSTCLQYNLPVKVACLNNHYLGMVRQWQEFFYENRYAMSYVDALPDFVKLAEAYGHIGLRADTPADVEPVIREALRLKDRMVFMDFQVDPQENVYPMVPAGAALSEMILV</sequence>
<protein>
    <recommendedName>
        <fullName evidence="4 14">Acetolactate synthase</fullName>
        <ecNumber evidence="4 14">2.2.1.6</ecNumber>
    </recommendedName>
</protein>
<comment type="similarity">
    <text evidence="3 14">Belongs to the TPP enzyme family.</text>
</comment>
<dbReference type="InterPro" id="IPR012001">
    <property type="entry name" value="Thiamin_PyroP_enz_TPP-bd_dom"/>
</dbReference>
<evidence type="ECO:0000256" key="10">
    <source>
        <dbReference type="ARBA" id="ARBA00022842"/>
    </source>
</evidence>
<evidence type="ECO:0000313" key="19">
    <source>
        <dbReference type="EMBL" id="SMH65184.1"/>
    </source>
</evidence>
<dbReference type="FunFam" id="3.40.50.970:FF:000016">
    <property type="entry name" value="Acetolactate synthase"/>
    <property type="match status" value="1"/>
</dbReference>
<evidence type="ECO:0000259" key="15">
    <source>
        <dbReference type="Pfam" id="PF00205"/>
    </source>
</evidence>
<keyword evidence="8 14" id="KW-0479">Metal-binding</keyword>
<evidence type="ECO:0000256" key="7">
    <source>
        <dbReference type="ARBA" id="ARBA00022679"/>
    </source>
</evidence>
<keyword evidence="10 14" id="KW-0460">Magnesium</keyword>
<dbReference type="InterPro" id="IPR012000">
    <property type="entry name" value="Thiamin_PyroP_enz_cen_dom"/>
</dbReference>
<evidence type="ECO:0000256" key="11">
    <source>
        <dbReference type="ARBA" id="ARBA00023052"/>
    </source>
</evidence>
<evidence type="ECO:0000256" key="2">
    <source>
        <dbReference type="ARBA" id="ARBA00005025"/>
    </source>
</evidence>
<evidence type="ECO:0000256" key="12">
    <source>
        <dbReference type="ARBA" id="ARBA00023304"/>
    </source>
</evidence>
<comment type="catalytic activity">
    <reaction evidence="13 14">
        <text>2 pyruvate + H(+) = (2S)-2-acetolactate + CO2</text>
        <dbReference type="Rhea" id="RHEA:25249"/>
        <dbReference type="ChEBI" id="CHEBI:15361"/>
        <dbReference type="ChEBI" id="CHEBI:15378"/>
        <dbReference type="ChEBI" id="CHEBI:16526"/>
        <dbReference type="ChEBI" id="CHEBI:58476"/>
        <dbReference type="EC" id="2.2.1.6"/>
    </reaction>
</comment>
<dbReference type="InterPro" id="IPR029061">
    <property type="entry name" value="THDP-binding"/>
</dbReference>
<dbReference type="GO" id="GO:0000287">
    <property type="term" value="F:magnesium ion binding"/>
    <property type="evidence" value="ECO:0007669"/>
    <property type="project" value="UniProtKB-UniRule"/>
</dbReference>
<dbReference type="PROSITE" id="PS00187">
    <property type="entry name" value="TPP_ENZYMES"/>
    <property type="match status" value="1"/>
</dbReference>
<dbReference type="GO" id="GO:0003984">
    <property type="term" value="F:acetolactate synthase activity"/>
    <property type="evidence" value="ECO:0007669"/>
    <property type="project" value="UniProtKB-EC"/>
</dbReference>
<dbReference type="FunFam" id="3.40.50.970:FF:000007">
    <property type="entry name" value="Acetolactate synthase"/>
    <property type="match status" value="1"/>
</dbReference>
<keyword evidence="20" id="KW-1185">Reference proteome</keyword>
<gene>
    <name evidence="18" type="primary">ilvI</name>
    <name evidence="18" type="ORF">AFERRI_10095</name>
    <name evidence="19" type="ORF">AFERRI_11219</name>
</gene>
<dbReference type="EMBL" id="LT841305">
    <property type="protein sequence ID" value="SMH65184.1"/>
    <property type="molecule type" value="Genomic_DNA"/>
</dbReference>
<dbReference type="EC" id="2.2.1.6" evidence="4 14"/>
<dbReference type="Proteomes" id="UP000193925">
    <property type="component" value="Chromosome AFERRI"/>
</dbReference>
<evidence type="ECO:0000259" key="16">
    <source>
        <dbReference type="Pfam" id="PF02775"/>
    </source>
</evidence>
<evidence type="ECO:0000256" key="3">
    <source>
        <dbReference type="ARBA" id="ARBA00007812"/>
    </source>
</evidence>
<feature type="domain" description="Thiamine pyrophosphate enzyme N-terminal TPP-binding" evidence="17">
    <location>
        <begin position="21"/>
        <end position="136"/>
    </location>
</feature>
<dbReference type="PANTHER" id="PTHR18968:SF13">
    <property type="entry name" value="ACETOLACTATE SYNTHASE CATALYTIC SUBUNIT, MITOCHONDRIAL"/>
    <property type="match status" value="1"/>
</dbReference>
<keyword evidence="7 14" id="KW-0808">Transferase</keyword>
<accession>A0A060UUG1</accession>
<dbReference type="Gene3D" id="3.40.50.1220">
    <property type="entry name" value="TPP-binding domain"/>
    <property type="match status" value="1"/>
</dbReference>
<dbReference type="UniPathway" id="UPA00047">
    <property type="reaction ID" value="UER00055"/>
</dbReference>
<evidence type="ECO:0000256" key="4">
    <source>
        <dbReference type="ARBA" id="ARBA00013145"/>
    </source>
</evidence>
<dbReference type="EMBL" id="CCCS020000001">
    <property type="protein sequence ID" value="CDQ12272.1"/>
    <property type="molecule type" value="Genomic_DNA"/>
</dbReference>
<dbReference type="RefSeq" id="WP_051984639.1">
    <property type="nucleotide sequence ID" value="NZ_CCCS020000001.1"/>
</dbReference>
<dbReference type="InterPro" id="IPR045229">
    <property type="entry name" value="TPP_enz"/>
</dbReference>
<comment type="pathway">
    <text evidence="1 14">Amino-acid biosynthesis; L-isoleucine biosynthesis; L-isoleucine from 2-oxobutanoate: step 1/4.</text>
</comment>
<dbReference type="Gene3D" id="3.40.50.970">
    <property type="match status" value="2"/>
</dbReference>
<dbReference type="NCBIfam" id="TIGR00118">
    <property type="entry name" value="acolac_lg"/>
    <property type="match status" value="1"/>
</dbReference>
<reference evidence="18" key="1">
    <citation type="submission" date="2014-03" db="EMBL/GenBank/DDBJ databases">
        <authorList>
            <person name="Genoscope - CEA"/>
        </authorList>
    </citation>
    <scope>NUCLEOTIDE SEQUENCE [LARGE SCALE GENOMIC DNA]</scope>
    <source>
        <strain evidence="18">CF27</strain>
    </source>
</reference>
<evidence type="ECO:0000313" key="18">
    <source>
        <dbReference type="EMBL" id="CDQ12272.1"/>
    </source>
</evidence>
<proteinExistence type="inferred from homology"/>
<evidence type="ECO:0000259" key="17">
    <source>
        <dbReference type="Pfam" id="PF02776"/>
    </source>
</evidence>
<dbReference type="GO" id="GO:0030976">
    <property type="term" value="F:thiamine pyrophosphate binding"/>
    <property type="evidence" value="ECO:0007669"/>
    <property type="project" value="UniProtKB-UniRule"/>
</dbReference>
<dbReference type="AlphaFoldDB" id="A0A060UUG1"/>
<dbReference type="GO" id="GO:0005948">
    <property type="term" value="C:acetolactate synthase complex"/>
    <property type="evidence" value="ECO:0007669"/>
    <property type="project" value="UniProtKB-ARBA"/>
</dbReference>
<dbReference type="GO" id="GO:0009099">
    <property type="term" value="P:L-valine biosynthetic process"/>
    <property type="evidence" value="ECO:0007669"/>
    <property type="project" value="UniProtKB-UniPathway"/>
</dbReference>
<dbReference type="GO" id="GO:0009097">
    <property type="term" value="P:isoleucine biosynthetic process"/>
    <property type="evidence" value="ECO:0007669"/>
    <property type="project" value="UniProtKB-UniPathway"/>
</dbReference>
<reference evidence="18" key="2">
    <citation type="submission" date="2014-07" db="EMBL/GenBank/DDBJ databases">
        <title>Initial genome analysis of the psychrotolerant acidophile Acidithiobacillus ferrivorans CF27: insights into iron and sulfur oxidation pathways and into biofilm formation.</title>
        <authorList>
            <person name="Talla E."/>
            <person name="Hedrich S."/>
            <person name="Mangenot S."/>
            <person name="Ji B."/>
            <person name="Johnson D.B."/>
            <person name="Barbe V."/>
            <person name="Bonnefoy V."/>
        </authorList>
    </citation>
    <scope>NUCLEOTIDE SEQUENCE [LARGE SCALE GENOMIC DNA]</scope>
    <source>
        <strain evidence="18">CF27</strain>
    </source>
</reference>
<dbReference type="CDD" id="cd02015">
    <property type="entry name" value="TPP_AHAS"/>
    <property type="match status" value="1"/>
</dbReference>
<evidence type="ECO:0000313" key="20">
    <source>
        <dbReference type="Proteomes" id="UP000193925"/>
    </source>
</evidence>
<keyword evidence="11 14" id="KW-0786">Thiamine pyrophosphate</keyword>
<evidence type="ECO:0000256" key="1">
    <source>
        <dbReference type="ARBA" id="ARBA00004974"/>
    </source>
</evidence>
<evidence type="ECO:0000256" key="13">
    <source>
        <dbReference type="ARBA" id="ARBA00048670"/>
    </source>
</evidence>
<dbReference type="GO" id="GO:0050660">
    <property type="term" value="F:flavin adenine dinucleotide binding"/>
    <property type="evidence" value="ECO:0007669"/>
    <property type="project" value="InterPro"/>
</dbReference>
<evidence type="ECO:0000256" key="8">
    <source>
        <dbReference type="ARBA" id="ARBA00022723"/>
    </source>
</evidence>
<dbReference type="FunFam" id="3.40.50.1220:FF:000008">
    <property type="entry name" value="Acetolactate synthase"/>
    <property type="match status" value="1"/>
</dbReference>
<dbReference type="InterPro" id="IPR012846">
    <property type="entry name" value="Acetolactate_synth_lsu"/>
</dbReference>
<evidence type="ECO:0000256" key="6">
    <source>
        <dbReference type="ARBA" id="ARBA00022630"/>
    </source>
</evidence>
<dbReference type="InterPro" id="IPR039368">
    <property type="entry name" value="AHAS_TPP"/>
</dbReference>
<keyword evidence="6" id="KW-0285">Flavoprotein</keyword>